<dbReference type="EMBL" id="FTMF01000005">
    <property type="protein sequence ID" value="SIQ45177.1"/>
    <property type="molecule type" value="Genomic_DNA"/>
</dbReference>
<reference evidence="1 3" key="1">
    <citation type="submission" date="2017-01" db="EMBL/GenBank/DDBJ databases">
        <authorList>
            <person name="Varghese N."/>
            <person name="Submissions S."/>
        </authorList>
    </citation>
    <scope>NUCLEOTIDE SEQUENCE [LARGE SCALE GENOMIC DNA]</scope>
    <source>
        <strain evidence="1 3">ATCC 27950</strain>
    </source>
</reference>
<dbReference type="EMBL" id="UFVS01000002">
    <property type="protein sequence ID" value="SUY53753.1"/>
    <property type="molecule type" value="Genomic_DNA"/>
</dbReference>
<reference evidence="2 4" key="2">
    <citation type="submission" date="2018-06" db="EMBL/GenBank/DDBJ databases">
        <authorList>
            <consortium name="Pathogen Informatics"/>
            <person name="Doyle S."/>
        </authorList>
    </citation>
    <scope>NUCLEOTIDE SEQUENCE [LARGE SCALE GENOMIC DNA]</scope>
    <source>
        <strain evidence="2 4">NCTC13560</strain>
    </source>
</reference>
<evidence type="ECO:0000313" key="3">
    <source>
        <dbReference type="Proteomes" id="UP000185725"/>
    </source>
</evidence>
<dbReference type="Proteomes" id="UP000185725">
    <property type="component" value="Unassembled WGS sequence"/>
</dbReference>
<organism evidence="2 4">
    <name type="scientific">Chryseobacterium indoltheticum</name>
    <dbReference type="NCBI Taxonomy" id="254"/>
    <lineage>
        <taxon>Bacteria</taxon>
        <taxon>Pseudomonadati</taxon>
        <taxon>Bacteroidota</taxon>
        <taxon>Flavobacteriia</taxon>
        <taxon>Flavobacteriales</taxon>
        <taxon>Weeksellaceae</taxon>
        <taxon>Chryseobacterium group</taxon>
        <taxon>Chryseobacterium</taxon>
    </lineage>
</organism>
<evidence type="ECO:0000313" key="1">
    <source>
        <dbReference type="EMBL" id="SIQ45177.1"/>
    </source>
</evidence>
<name>A0A381JQM7_9FLAO</name>
<accession>A0A381JQM7</accession>
<protein>
    <submittedName>
        <fullName evidence="2">Uncharacterized protein</fullName>
    </submittedName>
</protein>
<dbReference type="AlphaFoldDB" id="A0A381JQM7"/>
<gene>
    <name evidence="2" type="ORF">NCTC13560_03695</name>
    <name evidence="1" type="ORF">SAMN05421682_10572</name>
</gene>
<evidence type="ECO:0000313" key="2">
    <source>
        <dbReference type="EMBL" id="SUY53753.1"/>
    </source>
</evidence>
<keyword evidence="3" id="KW-1185">Reference proteome</keyword>
<proteinExistence type="predicted"/>
<evidence type="ECO:0000313" key="4">
    <source>
        <dbReference type="Proteomes" id="UP000255231"/>
    </source>
</evidence>
<dbReference type="Proteomes" id="UP000255231">
    <property type="component" value="Unassembled WGS sequence"/>
</dbReference>
<sequence>MSWLSKLKFIHSNTITINVFLQNTLNIVNDNFFNAENLRKLFKNKI</sequence>